<dbReference type="Gene3D" id="1.10.3720.10">
    <property type="entry name" value="MetI-like"/>
    <property type="match status" value="1"/>
</dbReference>
<evidence type="ECO:0000259" key="9">
    <source>
        <dbReference type="PROSITE" id="PS50928"/>
    </source>
</evidence>
<dbReference type="GO" id="GO:0005886">
    <property type="term" value="C:plasma membrane"/>
    <property type="evidence" value="ECO:0007669"/>
    <property type="project" value="UniProtKB-SubCell"/>
</dbReference>
<comment type="caution">
    <text evidence="10">The sequence shown here is derived from an EMBL/GenBank/DDBJ whole genome shotgun (WGS) entry which is preliminary data.</text>
</comment>
<keyword evidence="3" id="KW-0813">Transport</keyword>
<evidence type="ECO:0000256" key="6">
    <source>
        <dbReference type="ARBA" id="ARBA00022989"/>
    </source>
</evidence>
<evidence type="ECO:0000313" key="10">
    <source>
        <dbReference type="EMBL" id="MTK22688.1"/>
    </source>
</evidence>
<feature type="transmembrane region" description="Helical" evidence="8">
    <location>
        <begin position="12"/>
        <end position="34"/>
    </location>
</feature>
<evidence type="ECO:0000256" key="3">
    <source>
        <dbReference type="ARBA" id="ARBA00022448"/>
    </source>
</evidence>
<reference evidence="10 11" key="1">
    <citation type="journal article" date="2019" name="Nat. Med.">
        <title>A library of human gut bacterial isolates paired with longitudinal multiomics data enables mechanistic microbiome research.</title>
        <authorList>
            <person name="Poyet M."/>
            <person name="Groussin M."/>
            <person name="Gibbons S.M."/>
            <person name="Avila-Pacheco J."/>
            <person name="Jiang X."/>
            <person name="Kearney S.M."/>
            <person name="Perrotta A.R."/>
            <person name="Berdy B."/>
            <person name="Zhao S."/>
            <person name="Lieberman T.D."/>
            <person name="Swanson P.K."/>
            <person name="Smith M."/>
            <person name="Roesemann S."/>
            <person name="Alexander J.E."/>
            <person name="Rich S.A."/>
            <person name="Livny J."/>
            <person name="Vlamakis H."/>
            <person name="Clish C."/>
            <person name="Bullock K."/>
            <person name="Deik A."/>
            <person name="Scott J."/>
            <person name="Pierce K.A."/>
            <person name="Xavier R.J."/>
            <person name="Alm E.J."/>
        </authorList>
    </citation>
    <scope>NUCLEOTIDE SEQUENCE [LARGE SCALE GENOMIC DNA]</scope>
    <source>
        <strain evidence="10 11">BIOML-A198</strain>
    </source>
</reference>
<dbReference type="PANTHER" id="PTHR43470:SF3">
    <property type="entry name" value="PHOSPHATE TRANSPORT SYSTEM PERMEASE PROTEIN PSTA-RELATED"/>
    <property type="match status" value="1"/>
</dbReference>
<gene>
    <name evidence="10" type="primary">pstA</name>
    <name evidence="10" type="ORF">GMA92_14915</name>
</gene>
<dbReference type="RefSeq" id="WP_006783967.1">
    <property type="nucleotide sequence ID" value="NZ_JAMQUV010000036.1"/>
</dbReference>
<proteinExistence type="inferred from homology"/>
<feature type="transmembrane region" description="Helical" evidence="8">
    <location>
        <begin position="164"/>
        <end position="194"/>
    </location>
</feature>
<evidence type="ECO:0000313" key="11">
    <source>
        <dbReference type="Proteomes" id="UP000487649"/>
    </source>
</evidence>
<dbReference type="InterPro" id="IPR005672">
    <property type="entry name" value="Phosphate_PstA"/>
</dbReference>
<evidence type="ECO:0000256" key="2">
    <source>
        <dbReference type="ARBA" id="ARBA00007069"/>
    </source>
</evidence>
<organism evidence="10 11">
    <name type="scientific">Turicibacter sanguinis</name>
    <dbReference type="NCBI Taxonomy" id="154288"/>
    <lineage>
        <taxon>Bacteria</taxon>
        <taxon>Bacillati</taxon>
        <taxon>Bacillota</taxon>
        <taxon>Erysipelotrichia</taxon>
        <taxon>Erysipelotrichales</taxon>
        <taxon>Turicibacteraceae</taxon>
        <taxon>Turicibacter</taxon>
    </lineage>
</organism>
<sequence length="389" mass="41950">MVSRKVKDNLLNGLIWLSAAVSVGLLVSIVYFIFSNGWSLISWDFLTNDYESQTQYVNVVTDKTFIAPTNLSSDEYFSENLGIAIEQTEEGYEIVYVDDASPVKHAINNADEAFPVKVGYELSQINGDGGNLKIKANTPVEDIINTLNRSNELMLKVTSPGGGIFPMIVSTLMLIAVALLFAAPIGILAAIYMVEYAKPGKLVNMIRFATEVLSGIPSVVFGLFGMLIFVNTFKLGMSILSGGLTLMILLLPTMMRTTEEALKSVPMSYREASYGLGANKIQTLSKVVLPSAIPGILVGVILSIGRTIGESAALLFTIGTFAKLPVNPSSGTLSLFETGTSLTVRAYVEVKESGNIQMAAAIGIVILVIVFTLNLVSRLISRKFSKANY</sequence>
<feature type="transmembrane region" description="Helical" evidence="8">
    <location>
        <begin position="356"/>
        <end position="376"/>
    </location>
</feature>
<dbReference type="CDD" id="cd06261">
    <property type="entry name" value="TM_PBP2"/>
    <property type="match status" value="1"/>
</dbReference>
<dbReference type="InterPro" id="IPR035906">
    <property type="entry name" value="MetI-like_sf"/>
</dbReference>
<accession>A0A9X4XFW9</accession>
<keyword evidence="7 8" id="KW-0472">Membrane</keyword>
<protein>
    <recommendedName>
        <fullName evidence="8">Phosphate transport system permease protein PstA</fullName>
    </recommendedName>
</protein>
<keyword evidence="5 8" id="KW-0812">Transmembrane</keyword>
<keyword evidence="6 8" id="KW-1133">Transmembrane helix</keyword>
<dbReference type="PROSITE" id="PS50928">
    <property type="entry name" value="ABC_TM1"/>
    <property type="match status" value="1"/>
</dbReference>
<evidence type="ECO:0000256" key="1">
    <source>
        <dbReference type="ARBA" id="ARBA00004651"/>
    </source>
</evidence>
<feature type="domain" description="ABC transmembrane type-1" evidence="9">
    <location>
        <begin position="168"/>
        <end position="377"/>
    </location>
</feature>
<dbReference type="GO" id="GO:0005315">
    <property type="term" value="F:phosphate transmembrane transporter activity"/>
    <property type="evidence" value="ECO:0007669"/>
    <property type="project" value="InterPro"/>
</dbReference>
<dbReference type="EMBL" id="WMQE01000049">
    <property type="protein sequence ID" value="MTK22688.1"/>
    <property type="molecule type" value="Genomic_DNA"/>
</dbReference>
<name>A0A9X4XFW9_9FIRM</name>
<feature type="transmembrane region" description="Helical" evidence="8">
    <location>
        <begin position="235"/>
        <end position="254"/>
    </location>
</feature>
<keyword evidence="4 8" id="KW-1003">Cell membrane</keyword>
<comment type="similarity">
    <text evidence="2 8">Belongs to the binding-protein-dependent transport system permease family. CysTW subfamily.</text>
</comment>
<comment type="subcellular location">
    <subcellularLocation>
        <location evidence="1 8">Cell membrane</location>
        <topology evidence="1 8">Multi-pass membrane protein</topology>
    </subcellularLocation>
</comment>
<feature type="transmembrane region" description="Helical" evidence="8">
    <location>
        <begin position="287"/>
        <end position="305"/>
    </location>
</feature>
<dbReference type="GO" id="GO:0035435">
    <property type="term" value="P:phosphate ion transmembrane transport"/>
    <property type="evidence" value="ECO:0007669"/>
    <property type="project" value="InterPro"/>
</dbReference>
<dbReference type="Pfam" id="PF00528">
    <property type="entry name" value="BPD_transp_1"/>
    <property type="match status" value="1"/>
</dbReference>
<dbReference type="AlphaFoldDB" id="A0A9X4XFW9"/>
<evidence type="ECO:0000256" key="8">
    <source>
        <dbReference type="RuleBase" id="RU363043"/>
    </source>
</evidence>
<evidence type="ECO:0000256" key="5">
    <source>
        <dbReference type="ARBA" id="ARBA00022692"/>
    </source>
</evidence>
<dbReference type="SUPFAM" id="SSF161098">
    <property type="entry name" value="MetI-like"/>
    <property type="match status" value="1"/>
</dbReference>
<evidence type="ECO:0000256" key="7">
    <source>
        <dbReference type="ARBA" id="ARBA00023136"/>
    </source>
</evidence>
<feature type="transmembrane region" description="Helical" evidence="8">
    <location>
        <begin position="206"/>
        <end position="229"/>
    </location>
</feature>
<evidence type="ECO:0000256" key="4">
    <source>
        <dbReference type="ARBA" id="ARBA00022475"/>
    </source>
</evidence>
<dbReference type="Proteomes" id="UP000487649">
    <property type="component" value="Unassembled WGS sequence"/>
</dbReference>
<dbReference type="InterPro" id="IPR000515">
    <property type="entry name" value="MetI-like"/>
</dbReference>
<dbReference type="NCBIfam" id="TIGR00974">
    <property type="entry name" value="3a0107s02c"/>
    <property type="match status" value="1"/>
</dbReference>
<dbReference type="PANTHER" id="PTHR43470">
    <property type="entry name" value="PHOSPHATE TRANSPORT SYSTEM PERMEASE PROTEIN PSTA-RELATED"/>
    <property type="match status" value="1"/>
</dbReference>